<accession>A0A6P1WAQ1</accession>
<dbReference type="RefSeq" id="WP_162391443.1">
    <property type="nucleotide sequence ID" value="NZ_CP045997.1"/>
</dbReference>
<sequence>MNPRIRLDDLLHSPYKEHIQTLVLHWVRAELPAHGLTYVDYTRTVSTLLLTTQSPDLTSMIVQAVLAQATALHKTSEWVDQELKFEGMIHGVDRQDFLRLELSQATTIDDRLLDTYNERVNRFQANG</sequence>
<dbReference type="Proteomes" id="UP000464577">
    <property type="component" value="Chromosome"/>
</dbReference>
<evidence type="ECO:0000313" key="2">
    <source>
        <dbReference type="Proteomes" id="UP000464577"/>
    </source>
</evidence>
<evidence type="ECO:0000313" key="1">
    <source>
        <dbReference type="EMBL" id="QHW01050.1"/>
    </source>
</evidence>
<dbReference type="KEGG" id="senf:GJR95_41140"/>
<protein>
    <submittedName>
        <fullName evidence="1">Uncharacterized protein</fullName>
    </submittedName>
</protein>
<keyword evidence="2" id="KW-1185">Reference proteome</keyword>
<organism evidence="1 2">
    <name type="scientific">Spirosoma endbachense</name>
    <dbReference type="NCBI Taxonomy" id="2666025"/>
    <lineage>
        <taxon>Bacteria</taxon>
        <taxon>Pseudomonadati</taxon>
        <taxon>Bacteroidota</taxon>
        <taxon>Cytophagia</taxon>
        <taxon>Cytophagales</taxon>
        <taxon>Cytophagaceae</taxon>
        <taxon>Spirosoma</taxon>
    </lineage>
</organism>
<dbReference type="AlphaFoldDB" id="A0A6P1WAQ1"/>
<gene>
    <name evidence="1" type="ORF">GJR95_41140</name>
</gene>
<name>A0A6P1WAQ1_9BACT</name>
<reference evidence="1 2" key="1">
    <citation type="submission" date="2019-11" db="EMBL/GenBank/DDBJ databases">
        <title>Spirosoma endbachense sp. nov., isolated from a natural salt meadow.</title>
        <authorList>
            <person name="Rojas J."/>
            <person name="Ambika Manirajan B."/>
            <person name="Ratering S."/>
            <person name="Suarez C."/>
            <person name="Geissler-Plaum R."/>
            <person name="Schnell S."/>
        </authorList>
    </citation>
    <scope>NUCLEOTIDE SEQUENCE [LARGE SCALE GENOMIC DNA]</scope>
    <source>
        <strain evidence="1 2">I-24</strain>
    </source>
</reference>
<dbReference type="EMBL" id="CP045997">
    <property type="protein sequence ID" value="QHW01050.1"/>
    <property type="molecule type" value="Genomic_DNA"/>
</dbReference>
<proteinExistence type="predicted"/>